<proteinExistence type="predicted"/>
<dbReference type="Pfam" id="PF11202">
    <property type="entry name" value="StiP"/>
    <property type="match status" value="1"/>
</dbReference>
<dbReference type="PIRSF" id="PIRSF020979">
    <property type="entry name" value="UCP020979"/>
    <property type="match status" value="1"/>
</dbReference>
<dbReference type="eggNOG" id="COG1358">
    <property type="taxonomic scope" value="Bacteria"/>
</dbReference>
<dbReference type="STRING" id="765912.Thimo_3697"/>
<evidence type="ECO:0000313" key="4">
    <source>
        <dbReference type="Proteomes" id="UP000010816"/>
    </source>
</evidence>
<dbReference type="InterPro" id="IPR011215">
    <property type="entry name" value="StiP_N"/>
</dbReference>
<sequence>MIGPGEPRPITGSYAADDCLFLLTPLPARFVTVAEKERLIQREGRHYSEMISRESAPEERYLELFRALTMRYRERLAQEVVALAGHLARTRPAPLAIVSLARAGTPFGALLRRALTERFAVPAAHFSISIVRDRGIDENALRWLLRERRYDPASIVFVDAWTAKGVITRELKGTIVAWNRREREQLDPRLYVISDVGGSADAAATYDDYAIPSGILNATVSGLVSRTILNEEIGPGQFHGCVLYEDLAAFDHTNWFLDEITTAIAEVPCRALPASERETRAAMTADCVRRWQRDLGIADINYIKPGVAEATRVMLRRVPERLMLRDPAHPDVAHLHLLAERKRIPVAVDPQMPFNAVAFIKVCQ</sequence>
<name>L0H008_9GAMM</name>
<feature type="domain" description="PELOTA RNA-binding" evidence="2">
    <location>
        <begin position="284"/>
        <end position="361"/>
    </location>
</feature>
<dbReference type="HOGENOM" id="CLU_032640_1_0_6"/>
<evidence type="ECO:0000259" key="1">
    <source>
        <dbReference type="Pfam" id="PF11202"/>
    </source>
</evidence>
<organism evidence="3 4">
    <name type="scientific">Thioflavicoccus mobilis 8321</name>
    <dbReference type="NCBI Taxonomy" id="765912"/>
    <lineage>
        <taxon>Bacteria</taxon>
        <taxon>Pseudomonadati</taxon>
        <taxon>Pseudomonadota</taxon>
        <taxon>Gammaproteobacteria</taxon>
        <taxon>Chromatiales</taxon>
        <taxon>Chromatiaceae</taxon>
        <taxon>Thioflavicoccus</taxon>
    </lineage>
</organism>
<dbReference type="PATRIC" id="fig|765912.4.peg.3621"/>
<dbReference type="AlphaFoldDB" id="L0H008"/>
<dbReference type="Pfam" id="PF15608">
    <property type="entry name" value="PELOTA_1"/>
    <property type="match status" value="1"/>
</dbReference>
<gene>
    <name evidence="3" type="ORF">Thimo_3697</name>
</gene>
<dbReference type="InterPro" id="IPR028157">
    <property type="entry name" value="PELOTA_dom"/>
</dbReference>
<dbReference type="RefSeq" id="WP_015282478.1">
    <property type="nucleotide sequence ID" value="NC_019940.1"/>
</dbReference>
<dbReference type="EMBL" id="CP003051">
    <property type="protein sequence ID" value="AGA92353.1"/>
    <property type="molecule type" value="Genomic_DNA"/>
</dbReference>
<dbReference type="Proteomes" id="UP000010816">
    <property type="component" value="Chromosome"/>
</dbReference>
<feature type="domain" description="Cysteine protease StiP N-terminal" evidence="1">
    <location>
        <begin position="12"/>
        <end position="260"/>
    </location>
</feature>
<keyword evidence="4" id="KW-1185">Reference proteome</keyword>
<evidence type="ECO:0000313" key="3">
    <source>
        <dbReference type="EMBL" id="AGA92353.1"/>
    </source>
</evidence>
<dbReference type="KEGG" id="tmb:Thimo_3697"/>
<dbReference type="OrthoDB" id="1663315at2"/>
<dbReference type="InterPro" id="IPR048336">
    <property type="entry name" value="StiP-like"/>
</dbReference>
<accession>L0H008</accession>
<protein>
    <submittedName>
        <fullName evidence="3">Uncharacterized protein</fullName>
    </submittedName>
</protein>
<evidence type="ECO:0000259" key="2">
    <source>
        <dbReference type="Pfam" id="PF15608"/>
    </source>
</evidence>
<reference evidence="3 4" key="1">
    <citation type="submission" date="2011-09" db="EMBL/GenBank/DDBJ databases">
        <title>Complete sequence of chromosome of Thioflavicoccus mobilis 8321.</title>
        <authorList>
            <consortium name="US DOE Joint Genome Institute"/>
            <person name="Lucas S."/>
            <person name="Han J."/>
            <person name="Lapidus A."/>
            <person name="Cheng J.-F."/>
            <person name="Goodwin L."/>
            <person name="Pitluck S."/>
            <person name="Peters L."/>
            <person name="Ovchinnikova G."/>
            <person name="Lu M."/>
            <person name="Detter J.C."/>
            <person name="Han C."/>
            <person name="Tapia R."/>
            <person name="Land M."/>
            <person name="Hauser L."/>
            <person name="Kyrpides N."/>
            <person name="Ivanova N."/>
            <person name="Pagani I."/>
            <person name="Vogl K."/>
            <person name="Liu Z."/>
            <person name="Imhoff J."/>
            <person name="Thiel V."/>
            <person name="Frigaard N.-U."/>
            <person name="Bryant D."/>
            <person name="Woyke T."/>
        </authorList>
    </citation>
    <scope>NUCLEOTIDE SEQUENCE [LARGE SCALE GENOMIC DNA]</scope>
    <source>
        <strain evidence="3 4">8321</strain>
    </source>
</reference>